<sequence>MDRVTGHNTPAFELRAPTEKELAETKITTRNLSTELKTNSNQLSQDLKVAEEKLKKDLRATSTGLETNLASMRTELGSTKSAVADLVTKLNARTSEIVDIGHMPSSCADLQRTGHKLSGFFSVKGSKKMEMIYCNSLANQNDKQKWIGYVNVKSAPVHFYVQRNSTFNTQSTPIPFDLARM</sequence>
<proteinExistence type="predicted"/>
<evidence type="ECO:0000256" key="1">
    <source>
        <dbReference type="ARBA" id="ARBA00004613"/>
    </source>
</evidence>
<dbReference type="PhylomeDB" id="E9GX11"/>
<evidence type="ECO:0000256" key="4">
    <source>
        <dbReference type="SAM" id="Coils"/>
    </source>
</evidence>
<protein>
    <submittedName>
        <fullName evidence="5">Uncharacterized protein</fullName>
    </submittedName>
</protein>
<keyword evidence="4" id="KW-0175">Coiled coil</keyword>
<evidence type="ECO:0000256" key="2">
    <source>
        <dbReference type="ARBA" id="ARBA00022525"/>
    </source>
</evidence>
<dbReference type="InParanoid" id="E9GX11"/>
<keyword evidence="6" id="KW-1185">Reference proteome</keyword>
<name>E9GX11_DAPPU</name>
<dbReference type="KEGG" id="dpx:DAPPUDRAFT_249619"/>
<keyword evidence="3" id="KW-0732">Signal</keyword>
<reference evidence="5 6" key="1">
    <citation type="journal article" date="2011" name="Science">
        <title>The ecoresponsive genome of Daphnia pulex.</title>
        <authorList>
            <person name="Colbourne J.K."/>
            <person name="Pfrender M.E."/>
            <person name="Gilbert D."/>
            <person name="Thomas W.K."/>
            <person name="Tucker A."/>
            <person name="Oakley T.H."/>
            <person name="Tokishita S."/>
            <person name="Aerts A."/>
            <person name="Arnold G.J."/>
            <person name="Basu M.K."/>
            <person name="Bauer D.J."/>
            <person name="Caceres C.E."/>
            <person name="Carmel L."/>
            <person name="Casola C."/>
            <person name="Choi J.H."/>
            <person name="Detter J.C."/>
            <person name="Dong Q."/>
            <person name="Dusheyko S."/>
            <person name="Eads B.D."/>
            <person name="Frohlich T."/>
            <person name="Geiler-Samerotte K.A."/>
            <person name="Gerlach D."/>
            <person name="Hatcher P."/>
            <person name="Jogdeo S."/>
            <person name="Krijgsveld J."/>
            <person name="Kriventseva E.V."/>
            <person name="Kultz D."/>
            <person name="Laforsch C."/>
            <person name="Lindquist E."/>
            <person name="Lopez J."/>
            <person name="Manak J.R."/>
            <person name="Muller J."/>
            <person name="Pangilinan J."/>
            <person name="Patwardhan R.P."/>
            <person name="Pitluck S."/>
            <person name="Pritham E.J."/>
            <person name="Rechtsteiner A."/>
            <person name="Rho M."/>
            <person name="Rogozin I.B."/>
            <person name="Sakarya O."/>
            <person name="Salamov A."/>
            <person name="Schaack S."/>
            <person name="Shapiro H."/>
            <person name="Shiga Y."/>
            <person name="Skalitzky C."/>
            <person name="Smith Z."/>
            <person name="Souvorov A."/>
            <person name="Sung W."/>
            <person name="Tang Z."/>
            <person name="Tsuchiya D."/>
            <person name="Tu H."/>
            <person name="Vos H."/>
            <person name="Wang M."/>
            <person name="Wolf Y.I."/>
            <person name="Yamagata H."/>
            <person name="Yamada T."/>
            <person name="Ye Y."/>
            <person name="Shaw J.R."/>
            <person name="Andrews J."/>
            <person name="Crease T.J."/>
            <person name="Tang H."/>
            <person name="Lucas S.M."/>
            <person name="Robertson H.M."/>
            <person name="Bork P."/>
            <person name="Koonin E.V."/>
            <person name="Zdobnov E.M."/>
            <person name="Grigoriev I.V."/>
            <person name="Lynch M."/>
            <person name="Boore J.L."/>
        </authorList>
    </citation>
    <scope>NUCLEOTIDE SEQUENCE [LARGE SCALE GENOMIC DNA]</scope>
</reference>
<organism evidence="5 6">
    <name type="scientific">Daphnia pulex</name>
    <name type="common">Water flea</name>
    <dbReference type="NCBI Taxonomy" id="6669"/>
    <lineage>
        <taxon>Eukaryota</taxon>
        <taxon>Metazoa</taxon>
        <taxon>Ecdysozoa</taxon>
        <taxon>Arthropoda</taxon>
        <taxon>Crustacea</taxon>
        <taxon>Branchiopoda</taxon>
        <taxon>Diplostraca</taxon>
        <taxon>Cladocera</taxon>
        <taxon>Anomopoda</taxon>
        <taxon>Daphniidae</taxon>
        <taxon>Daphnia</taxon>
    </lineage>
</organism>
<comment type="subcellular location">
    <subcellularLocation>
        <location evidence="1">Secreted</location>
    </subcellularLocation>
</comment>
<dbReference type="PANTHER" id="PTHR22923">
    <property type="entry name" value="CEREBELLIN-RELATED"/>
    <property type="match status" value="1"/>
</dbReference>
<dbReference type="GO" id="GO:0005576">
    <property type="term" value="C:extracellular region"/>
    <property type="evidence" value="ECO:0007669"/>
    <property type="project" value="UniProtKB-SubCell"/>
</dbReference>
<dbReference type="EMBL" id="GL732571">
    <property type="protein sequence ID" value="EFX75990.1"/>
    <property type="molecule type" value="Genomic_DNA"/>
</dbReference>
<feature type="coiled-coil region" evidence="4">
    <location>
        <begin position="33"/>
        <end position="60"/>
    </location>
</feature>
<evidence type="ECO:0000313" key="5">
    <source>
        <dbReference type="EMBL" id="EFX75990.1"/>
    </source>
</evidence>
<keyword evidence="2" id="KW-0964">Secreted</keyword>
<gene>
    <name evidence="5" type="ORF">DAPPUDRAFT_249619</name>
</gene>
<dbReference type="InterPro" id="IPR050822">
    <property type="entry name" value="Cerebellin_Synaptic_Org"/>
</dbReference>
<dbReference type="OrthoDB" id="6391461at2759"/>
<dbReference type="PANTHER" id="PTHR22923:SF62">
    <property type="entry name" value="CVP18"/>
    <property type="match status" value="1"/>
</dbReference>
<evidence type="ECO:0000313" key="6">
    <source>
        <dbReference type="Proteomes" id="UP000000305"/>
    </source>
</evidence>
<dbReference type="AlphaFoldDB" id="E9GX11"/>
<evidence type="ECO:0000256" key="3">
    <source>
        <dbReference type="ARBA" id="ARBA00022729"/>
    </source>
</evidence>
<dbReference type="HOGENOM" id="CLU_1490507_0_0_1"/>
<dbReference type="Proteomes" id="UP000000305">
    <property type="component" value="Unassembled WGS sequence"/>
</dbReference>
<accession>E9GX11</accession>